<proteinExistence type="predicted"/>
<organism evidence="3">
    <name type="scientific">Torque teno virus</name>
    <dbReference type="NCBI Taxonomy" id="68887"/>
    <lineage>
        <taxon>Viruses</taxon>
        <taxon>Monodnaviria</taxon>
        <taxon>Shotokuvirae</taxon>
        <taxon>Commensaviricota</taxon>
        <taxon>Cardeaviricetes</taxon>
        <taxon>Sanitavirales</taxon>
        <taxon>Anelloviridae</taxon>
    </lineage>
</organism>
<gene>
    <name evidence="3" type="primary">ORF4</name>
</gene>
<reference evidence="3" key="1">
    <citation type="journal article" date="2001" name="Virology">
        <title>Heterogeneous distribution of TT virus of distinct genotypes in multiple tissues from infected humans.</title>
        <authorList>
            <person name="Okamoto H."/>
            <person name="Nishizawa T."/>
            <person name="Takahashi M."/>
            <person name="Asabe S."/>
            <person name="Tsuda F."/>
            <person name="Yoshikawa A."/>
        </authorList>
    </citation>
    <scope>NUCLEOTIDE SEQUENCE</scope>
</reference>
<evidence type="ECO:0000313" key="3">
    <source>
        <dbReference type="EMBL" id="BAB69909.1"/>
    </source>
</evidence>
<protein>
    <submittedName>
        <fullName evidence="3">ORF4</fullName>
    </submittedName>
</protein>
<accession>Q91CZ5</accession>
<feature type="region of interest" description="Disordered" evidence="1">
    <location>
        <begin position="153"/>
        <end position="205"/>
    </location>
</feature>
<dbReference type="EMBL" id="AB060595">
    <property type="protein sequence ID" value="BAB69909.1"/>
    <property type="molecule type" value="Genomic_DNA"/>
</dbReference>
<evidence type="ECO:0000259" key="2">
    <source>
        <dbReference type="Pfam" id="PF02957"/>
    </source>
</evidence>
<dbReference type="Pfam" id="PF02957">
    <property type="entry name" value="TT_ORF2-like"/>
    <property type="match status" value="1"/>
</dbReference>
<evidence type="ECO:0000256" key="1">
    <source>
        <dbReference type="SAM" id="MobiDB-lite"/>
    </source>
</evidence>
<feature type="compositionally biased region" description="Gly residues" evidence="1">
    <location>
        <begin position="93"/>
        <end position="108"/>
    </location>
</feature>
<name>Q91CZ5_9VIRU</name>
<feature type="domain" description="Hepatitis TT virus Orf2/Gyrovirus Vp2 N-terminal" evidence="2">
    <location>
        <begin position="12"/>
        <end position="61"/>
    </location>
</feature>
<feature type="region of interest" description="Disordered" evidence="1">
    <location>
        <begin position="49"/>
        <end position="110"/>
    </location>
</feature>
<dbReference type="InterPro" id="IPR004118">
    <property type="entry name" value="HEV_TT_vir_Orf2/Gyrovir_Vp2_N"/>
</dbReference>
<sequence length="268" mass="28889">MNLWRPPLRNIPHRERCWLEACLRAHDSFCGCPSPIVHFSSLVARFNLQGGPPPEDDSPQGAPVLRALPAPSPHRHTRTENPSGEPWPTPTGGAAGGGRGEADGGAGGAADEYRAEDLDDLFAAIEGDQAAPRRPARARKRLLFFGRKSPYIVRRDTASPPTQSTPQKAAPATARPPSPAQSPVRPSPQNASGPTHKPPLIGPAVNKVYLFPDRAPKPPPSSGDWATEYAAAAAFDRPPRGNLSDNPFYPWMPTNTKFSVTFKLGWKP</sequence>